<dbReference type="GO" id="GO:0015986">
    <property type="term" value="P:proton motive force-driven ATP synthesis"/>
    <property type="evidence" value="ECO:0007669"/>
    <property type="project" value="InterPro"/>
</dbReference>
<keyword evidence="8" id="KW-0472">Membrane</keyword>
<dbReference type="eggNOG" id="ENOG502S22I">
    <property type="taxonomic scope" value="Eukaryota"/>
</dbReference>
<keyword evidence="12" id="KW-0175">Coiled coil</keyword>
<keyword evidence="6" id="KW-1133">Transmembrane helix</keyword>
<keyword evidence="2 11" id="KW-0813">Transport</keyword>
<evidence type="ECO:0000256" key="3">
    <source>
        <dbReference type="ARBA" id="ARBA00022547"/>
    </source>
</evidence>
<dbReference type="EMBL" id="GL377739">
    <property type="protein sequence ID" value="EFJ05018.1"/>
    <property type="molecule type" value="Genomic_DNA"/>
</dbReference>
<dbReference type="Proteomes" id="UP000001514">
    <property type="component" value="Mitochondrion MT"/>
</dbReference>
<proteinExistence type="inferred from homology"/>
<geneLocation type="mitochondrion" evidence="13"/>
<evidence type="ECO:0000313" key="13">
    <source>
        <dbReference type="EMBL" id="EFJ05018.1"/>
    </source>
</evidence>
<keyword evidence="13" id="KW-0496">Mitochondrion</keyword>
<feature type="coiled-coil region" evidence="12">
    <location>
        <begin position="72"/>
        <end position="99"/>
    </location>
</feature>
<gene>
    <name evidence="13" type="ORF">SELMODRAFT_137842</name>
</gene>
<protein>
    <recommendedName>
        <fullName evidence="15">ATP synthase CF0 subunit I</fullName>
    </recommendedName>
</protein>
<dbReference type="GO" id="GO:0015078">
    <property type="term" value="F:proton transmembrane transporter activity"/>
    <property type="evidence" value="ECO:0007669"/>
    <property type="project" value="InterPro"/>
</dbReference>
<evidence type="ECO:0000256" key="5">
    <source>
        <dbReference type="ARBA" id="ARBA00022781"/>
    </source>
</evidence>
<dbReference type="InParanoid" id="D8TE73"/>
<keyword evidence="14" id="KW-1185">Reference proteome</keyword>
<dbReference type="Pfam" id="PF00430">
    <property type="entry name" value="ATP-synt_B"/>
    <property type="match status" value="1"/>
</dbReference>
<dbReference type="CDD" id="cd06503">
    <property type="entry name" value="ATP-synt_Fo_b"/>
    <property type="match status" value="1"/>
</dbReference>
<evidence type="ECO:0000256" key="4">
    <source>
        <dbReference type="ARBA" id="ARBA00022692"/>
    </source>
</evidence>
<sequence length="210" mass="23572">TRDATDFVMTAAYWPPSTTAGGFALNTNLLETNLTNLGVVLALLVYLGRGVDNPLPLSNLLNNRERTIPNAIRDAEDRYKEAADRLDQARARSQRARVRADDIRMNGLSRVQREKRDLVNSADGDLERLEDSKNATIRFEEQRAIEQVRQQAARLALDRALKASDIRSNNELHSHTIEHHIGLLKGMAENNRLASFTGSTSRVIIDGRSW</sequence>
<dbReference type="OMA" id="FRTIHAN"/>
<dbReference type="STRING" id="88036.D8TE73"/>
<comment type="similarity">
    <text evidence="11">Belongs to the ATPase B chain family.</text>
</comment>
<dbReference type="PANTHER" id="PTHR34264">
    <property type="entry name" value="ATP SYNTHASE SUBUNIT B, CHLOROPLASTIC"/>
    <property type="match status" value="1"/>
</dbReference>
<evidence type="ECO:0008006" key="15">
    <source>
        <dbReference type="Google" id="ProtNLM"/>
    </source>
</evidence>
<evidence type="ECO:0000256" key="8">
    <source>
        <dbReference type="ARBA" id="ARBA00023136"/>
    </source>
</evidence>
<dbReference type="Gramene" id="EFJ05018">
    <property type="protein sequence ID" value="EFJ05018"/>
    <property type="gene ID" value="SELMODRAFT_137842"/>
</dbReference>
<comment type="function">
    <text evidence="10">F(1)F(0) ATP synthase produces ATP from ADP in the presence of a proton or sodium gradient. F-type ATPases consist of two structural domains, F(1) containing the extramembraneous catalytic core and F(0) containing the membrane proton channel, linked together by a central stalk and a peripheral stalk. During catalysis, ATP synthesis in the catalytic domain of F(1) is coupled via a rotary mechanism of the central stalk subunits to proton translocation.</text>
</comment>
<name>D8TE73_SELML</name>
<feature type="non-terminal residue" evidence="13">
    <location>
        <position position="1"/>
    </location>
</feature>
<dbReference type="HOGENOM" id="CLU_079215_8_0_1"/>
<evidence type="ECO:0000256" key="9">
    <source>
        <dbReference type="ARBA" id="ARBA00023310"/>
    </source>
</evidence>
<evidence type="ECO:0000313" key="14">
    <source>
        <dbReference type="Proteomes" id="UP000001514"/>
    </source>
</evidence>
<evidence type="ECO:0000256" key="6">
    <source>
        <dbReference type="ARBA" id="ARBA00022989"/>
    </source>
</evidence>
<keyword evidence="4 11" id="KW-0812">Transmembrane</keyword>
<evidence type="ECO:0000256" key="7">
    <source>
        <dbReference type="ARBA" id="ARBA00023065"/>
    </source>
</evidence>
<evidence type="ECO:0000256" key="11">
    <source>
        <dbReference type="RuleBase" id="RU003848"/>
    </source>
</evidence>
<dbReference type="FunCoup" id="D8TE73">
    <property type="interactions" value="279"/>
</dbReference>
<dbReference type="InterPro" id="IPR002146">
    <property type="entry name" value="ATP_synth_b/b'su_bac/chlpt"/>
</dbReference>
<evidence type="ECO:0000256" key="1">
    <source>
        <dbReference type="ARBA" id="ARBA00004167"/>
    </source>
</evidence>
<organism evidence="13 14">
    <name type="scientific">Selaginella moellendorffii</name>
    <name type="common">Spikemoss</name>
    <dbReference type="NCBI Taxonomy" id="88036"/>
    <lineage>
        <taxon>Eukaryota</taxon>
        <taxon>Viridiplantae</taxon>
        <taxon>Streptophyta</taxon>
        <taxon>Embryophyta</taxon>
        <taxon>Tracheophyta</taxon>
        <taxon>Lycopodiopsida</taxon>
        <taxon>Selaginellales</taxon>
        <taxon>Selaginellaceae</taxon>
        <taxon>Selaginella</taxon>
    </lineage>
</organism>
<dbReference type="PANTHER" id="PTHR34264:SF3">
    <property type="entry name" value="ATP SYNTHASE SUBUNIT B, CHLOROPLASTIC"/>
    <property type="match status" value="1"/>
</dbReference>
<dbReference type="GO" id="GO:0045259">
    <property type="term" value="C:proton-transporting ATP synthase complex"/>
    <property type="evidence" value="ECO:0007669"/>
    <property type="project" value="UniProtKB-KW"/>
</dbReference>
<evidence type="ECO:0000256" key="2">
    <source>
        <dbReference type="ARBA" id="ARBA00022448"/>
    </source>
</evidence>
<keyword evidence="9" id="KW-0066">ATP synthesis</keyword>
<evidence type="ECO:0000256" key="12">
    <source>
        <dbReference type="SAM" id="Coils"/>
    </source>
</evidence>
<accession>D8TE73</accession>
<keyword evidence="5 11" id="KW-0375">Hydrogen ion transport</keyword>
<evidence type="ECO:0000256" key="10">
    <source>
        <dbReference type="ARBA" id="ARBA00025198"/>
    </source>
</evidence>
<dbReference type="HAMAP" id="MF_01398">
    <property type="entry name" value="ATP_synth_b_bprime"/>
    <property type="match status" value="1"/>
</dbReference>
<keyword evidence="3 11" id="KW-0138">CF(0)</keyword>
<keyword evidence="7 11" id="KW-0406">Ion transport</keyword>
<dbReference type="AlphaFoldDB" id="D8TE73"/>
<comment type="subcellular location">
    <subcellularLocation>
        <location evidence="1">Membrane</location>
        <topology evidence="1">Single-pass membrane protein</topology>
    </subcellularLocation>
</comment>
<reference evidence="13 14" key="1">
    <citation type="journal article" date="2011" name="Science">
        <title>The Selaginella genome identifies genetic changes associated with the evolution of vascular plants.</title>
        <authorList>
            <person name="Banks J.A."/>
            <person name="Nishiyama T."/>
            <person name="Hasebe M."/>
            <person name="Bowman J.L."/>
            <person name="Gribskov M."/>
            <person name="dePamphilis C."/>
            <person name="Albert V.A."/>
            <person name="Aono N."/>
            <person name="Aoyama T."/>
            <person name="Ambrose B.A."/>
            <person name="Ashton N.W."/>
            <person name="Axtell M.J."/>
            <person name="Barker E."/>
            <person name="Barker M.S."/>
            <person name="Bennetzen J.L."/>
            <person name="Bonawitz N.D."/>
            <person name="Chapple C."/>
            <person name="Cheng C."/>
            <person name="Correa L.G."/>
            <person name="Dacre M."/>
            <person name="DeBarry J."/>
            <person name="Dreyer I."/>
            <person name="Elias M."/>
            <person name="Engstrom E.M."/>
            <person name="Estelle M."/>
            <person name="Feng L."/>
            <person name="Finet C."/>
            <person name="Floyd S.K."/>
            <person name="Frommer W.B."/>
            <person name="Fujita T."/>
            <person name="Gramzow L."/>
            <person name="Gutensohn M."/>
            <person name="Harholt J."/>
            <person name="Hattori M."/>
            <person name="Heyl A."/>
            <person name="Hirai T."/>
            <person name="Hiwatashi Y."/>
            <person name="Ishikawa M."/>
            <person name="Iwata M."/>
            <person name="Karol K.G."/>
            <person name="Koehler B."/>
            <person name="Kolukisaoglu U."/>
            <person name="Kubo M."/>
            <person name="Kurata T."/>
            <person name="Lalonde S."/>
            <person name="Li K."/>
            <person name="Li Y."/>
            <person name="Litt A."/>
            <person name="Lyons E."/>
            <person name="Manning G."/>
            <person name="Maruyama T."/>
            <person name="Michael T.P."/>
            <person name="Mikami K."/>
            <person name="Miyazaki S."/>
            <person name="Morinaga S."/>
            <person name="Murata T."/>
            <person name="Mueller-Roeber B."/>
            <person name="Nelson D.R."/>
            <person name="Obara M."/>
            <person name="Oguri Y."/>
            <person name="Olmstead R.G."/>
            <person name="Onodera N."/>
            <person name="Petersen B.L."/>
            <person name="Pils B."/>
            <person name="Prigge M."/>
            <person name="Rensing S.A."/>
            <person name="Riano-Pachon D.M."/>
            <person name="Roberts A.W."/>
            <person name="Sato Y."/>
            <person name="Scheller H.V."/>
            <person name="Schulz B."/>
            <person name="Schulz C."/>
            <person name="Shakirov E.V."/>
            <person name="Shibagaki N."/>
            <person name="Shinohara N."/>
            <person name="Shippen D.E."/>
            <person name="Soerensen I."/>
            <person name="Sotooka R."/>
            <person name="Sugimoto N."/>
            <person name="Sugita M."/>
            <person name="Sumikawa N."/>
            <person name="Tanurdzic M."/>
            <person name="Theissen G."/>
            <person name="Ulvskov P."/>
            <person name="Wakazuki S."/>
            <person name="Weng J.K."/>
            <person name="Willats W.W."/>
            <person name="Wipf D."/>
            <person name="Wolf P.G."/>
            <person name="Yang L."/>
            <person name="Zimmer A.D."/>
            <person name="Zhu Q."/>
            <person name="Mitros T."/>
            <person name="Hellsten U."/>
            <person name="Loque D."/>
            <person name="Otillar R."/>
            <person name="Salamov A."/>
            <person name="Schmutz J."/>
            <person name="Shapiro H."/>
            <person name="Lindquist E."/>
            <person name="Lucas S."/>
            <person name="Rokhsar D."/>
            <person name="Grigoriev I.V."/>
        </authorList>
    </citation>
    <scope>NUCLEOTIDE SEQUENCE [LARGE SCALE GENOMIC DNA]</scope>
</reference>